<dbReference type="STRING" id="1121448.DGI_1706"/>
<name>T2GB56_MEGG1</name>
<accession>T2GB56</accession>
<dbReference type="AlphaFoldDB" id="T2GB56"/>
<comment type="similarity">
    <text evidence="1">Belongs to the universal stress protein A family.</text>
</comment>
<dbReference type="PATRIC" id="fig|1121448.10.peg.1692"/>
<dbReference type="OrthoDB" id="5512840at2"/>
<feature type="domain" description="UspA" evidence="2">
    <location>
        <begin position="1"/>
        <end position="151"/>
    </location>
</feature>
<keyword evidence="4" id="KW-1185">Reference proteome</keyword>
<dbReference type="eggNOG" id="COG0589">
    <property type="taxonomic scope" value="Bacteria"/>
</dbReference>
<dbReference type="Pfam" id="PF00582">
    <property type="entry name" value="Usp"/>
    <property type="match status" value="2"/>
</dbReference>
<dbReference type="Proteomes" id="UP000016587">
    <property type="component" value="Chromosome"/>
</dbReference>
<dbReference type="Gene3D" id="3.40.50.620">
    <property type="entry name" value="HUPs"/>
    <property type="match status" value="2"/>
</dbReference>
<dbReference type="RefSeq" id="WP_021760383.1">
    <property type="nucleotide sequence ID" value="NC_022444.1"/>
</dbReference>
<evidence type="ECO:0000313" key="3">
    <source>
        <dbReference type="EMBL" id="AGW13523.1"/>
    </source>
</evidence>
<organism evidence="3 4">
    <name type="scientific">Megalodesulfovibrio gigas (strain ATCC 19364 / DSM 1382 / NCIMB 9332 / VKM B-1759)</name>
    <name type="common">Desulfovibrio gigas</name>
    <dbReference type="NCBI Taxonomy" id="1121448"/>
    <lineage>
        <taxon>Bacteria</taxon>
        <taxon>Pseudomonadati</taxon>
        <taxon>Thermodesulfobacteriota</taxon>
        <taxon>Desulfovibrionia</taxon>
        <taxon>Desulfovibrionales</taxon>
        <taxon>Desulfovibrionaceae</taxon>
        <taxon>Megalodesulfovibrio</taxon>
    </lineage>
</organism>
<reference evidence="3 4" key="1">
    <citation type="journal article" date="2013" name="J. Bacteriol.">
        <title>Roles of HynAB and Ech, the only two hydrogenases found in the model sulfate reducer Desulfovibrio gigas.</title>
        <authorList>
            <person name="Morais-Silva F.O."/>
            <person name="Santos C.I."/>
            <person name="Rodrigues R."/>
            <person name="Pereira I.A."/>
            <person name="Rodrigues-Pousada C."/>
        </authorList>
    </citation>
    <scope>NUCLEOTIDE SEQUENCE [LARGE SCALE GENOMIC DNA]</scope>
    <source>
        <strain evidence="4">ATCC 19364 / DSM 1382 / NCIMB 9332 / VKM B-1759</strain>
    </source>
</reference>
<reference evidence="4" key="2">
    <citation type="submission" date="2013-07" db="EMBL/GenBank/DDBJ databases">
        <authorList>
            <person name="Morais-Silva F.O."/>
            <person name="Rezende A.M."/>
            <person name="Pimentel C."/>
            <person name="Resende D.M."/>
            <person name="Santos C.I."/>
            <person name="Clemente C."/>
            <person name="de Oliveira L.M."/>
            <person name="da Silva S.M."/>
            <person name="Costa D.A."/>
            <person name="Varela-Raposo A."/>
            <person name="Horacio E.C.A."/>
            <person name="Matos M."/>
            <person name="Flores O."/>
            <person name="Ruiz J.C."/>
            <person name="Rodrigues-Pousada C."/>
        </authorList>
    </citation>
    <scope>NUCLEOTIDE SEQUENCE [LARGE SCALE GENOMIC DNA]</scope>
    <source>
        <strain evidence="4">ATCC 19364 / DSM 1382 / NCIMB 9332 / VKM B-1759</strain>
    </source>
</reference>
<proteinExistence type="inferred from homology"/>
<dbReference type="PRINTS" id="PR01438">
    <property type="entry name" value="UNVRSLSTRESS"/>
</dbReference>
<feature type="domain" description="UspA" evidence="2">
    <location>
        <begin position="164"/>
        <end position="299"/>
    </location>
</feature>
<evidence type="ECO:0000259" key="2">
    <source>
        <dbReference type="Pfam" id="PF00582"/>
    </source>
</evidence>
<sequence length="319" mass="35129">MFEKILFATTASPTCDDAAKVAFELSKKNKSELTVFHVFGIPTRGFSTFATDVRTGSETEAQDQNYVDLVKEEMETTYEALMKDHPGCTLEAVVGDPAMEVLRTARKIGADLIIMGAHTRADDVGATRHRAVAGSTMQRVARTARCPVLVVSRPCITCWSYFANIVVGVDFSKQSGHAFTFARNVAADIGCRLHLFHALDVGKEGGAVAPDQAYVEKKLEAAKKKIEDKYISKMEGFDNYVIQIWEGEPYVEILKYAREAKADLIAMAHHSKDVDPEQALMGSTLEQVVLRSNCPVVSVNHPDKVDVSPYGHRPETEEA</sequence>
<evidence type="ECO:0000256" key="1">
    <source>
        <dbReference type="ARBA" id="ARBA00008791"/>
    </source>
</evidence>
<dbReference type="InterPro" id="IPR006016">
    <property type="entry name" value="UspA"/>
</dbReference>
<dbReference type="InterPro" id="IPR006015">
    <property type="entry name" value="Universal_stress_UspA"/>
</dbReference>
<gene>
    <name evidence="3" type="ORF">DGI_1706</name>
</gene>
<dbReference type="CDD" id="cd00293">
    <property type="entry name" value="USP-like"/>
    <property type="match status" value="2"/>
</dbReference>
<dbReference type="InterPro" id="IPR014729">
    <property type="entry name" value="Rossmann-like_a/b/a_fold"/>
</dbReference>
<dbReference type="HOGENOM" id="CLU_049301_2_1_7"/>
<dbReference type="EMBL" id="CP006585">
    <property type="protein sequence ID" value="AGW13523.1"/>
    <property type="molecule type" value="Genomic_DNA"/>
</dbReference>
<dbReference type="PANTHER" id="PTHR46268">
    <property type="entry name" value="STRESS RESPONSE PROTEIN NHAX"/>
    <property type="match status" value="1"/>
</dbReference>
<dbReference type="SUPFAM" id="SSF52402">
    <property type="entry name" value="Adenine nucleotide alpha hydrolases-like"/>
    <property type="match status" value="2"/>
</dbReference>
<dbReference type="PANTHER" id="PTHR46268:SF6">
    <property type="entry name" value="UNIVERSAL STRESS PROTEIN UP12"/>
    <property type="match status" value="1"/>
</dbReference>
<protein>
    <submittedName>
        <fullName evidence="3">Putative UspA domain-containing protein</fullName>
    </submittedName>
</protein>
<evidence type="ECO:0000313" key="4">
    <source>
        <dbReference type="Proteomes" id="UP000016587"/>
    </source>
</evidence>
<dbReference type="KEGG" id="dgg:DGI_1706"/>